<protein>
    <submittedName>
        <fullName evidence="1">Uncharacterized protein</fullName>
    </submittedName>
</protein>
<name>A0A381VLC4_9ZZZZ</name>
<sequence length="23" mass="2472">MSVMLLLAVIFFGLSGLAMMITL</sequence>
<dbReference type="EMBL" id="UINC01009167">
    <property type="protein sequence ID" value="SVA41129.1"/>
    <property type="molecule type" value="Genomic_DNA"/>
</dbReference>
<accession>A0A381VLC4</accession>
<proteinExistence type="predicted"/>
<evidence type="ECO:0000313" key="1">
    <source>
        <dbReference type="EMBL" id="SVA41129.1"/>
    </source>
</evidence>
<organism evidence="1">
    <name type="scientific">marine metagenome</name>
    <dbReference type="NCBI Taxonomy" id="408172"/>
    <lineage>
        <taxon>unclassified sequences</taxon>
        <taxon>metagenomes</taxon>
        <taxon>ecological metagenomes</taxon>
    </lineage>
</organism>
<dbReference type="AlphaFoldDB" id="A0A381VLC4"/>
<reference evidence="1" key="1">
    <citation type="submission" date="2018-05" db="EMBL/GenBank/DDBJ databases">
        <authorList>
            <person name="Lanie J.A."/>
            <person name="Ng W.-L."/>
            <person name="Kazmierczak K.M."/>
            <person name="Andrzejewski T.M."/>
            <person name="Davidsen T.M."/>
            <person name="Wayne K.J."/>
            <person name="Tettelin H."/>
            <person name="Glass J.I."/>
            <person name="Rusch D."/>
            <person name="Podicherti R."/>
            <person name="Tsui H.-C.T."/>
            <person name="Winkler M.E."/>
        </authorList>
    </citation>
    <scope>NUCLEOTIDE SEQUENCE</scope>
</reference>
<gene>
    <name evidence="1" type="ORF">METZ01_LOCUS93983</name>
</gene>